<comment type="catalytic activity">
    <reaction evidence="1">
        <text>S-ubiquitinyl-[E2 ubiquitin-conjugating enzyme]-L-cysteine + [acceptor protein]-L-lysine = [E2 ubiquitin-conjugating enzyme]-L-cysteine + N(6)-ubiquitinyl-[acceptor protein]-L-lysine.</text>
        <dbReference type="EC" id="2.3.2.27"/>
    </reaction>
</comment>
<dbReference type="InterPro" id="IPR001841">
    <property type="entry name" value="Znf_RING"/>
</dbReference>
<dbReference type="Gene3D" id="3.30.40.10">
    <property type="entry name" value="Zinc/RING finger domain, C3HC4 (zinc finger)"/>
    <property type="match status" value="1"/>
</dbReference>
<sequence length="589" mass="65687">MNNLPFSSANAEGKELSLDDYDRIRTPHKSLADNTELRLRAGTLSTELSCPICLDLLTQTMTTKECLHRFCAECITTALFRGNKECPTCRKKLVSKRSLRPDPNFDSLIAKIWPDRKTYDELQSVASEKFAAQTNMDALRSSIEEGIKAQEVNRRKRVQGSYECESEESSFFVSSLDLANVNSNIFFVLERKKRREEDGAPNGPDDGADNDSNSPTDEDGDAAAPVAWSGNNIPAPGLSNDFLEEEEIIDELDLLTEVQMGYDSAAYAYEKTEEELQAEYEELDEVEVEIENEDIEQEYKSDDESDSSSSTYSSSGASSLVSSTPSSSLSVSDCSGDPPPPAAFVNGSPRDTPLIESATPPMVMQTSEDIGQTTNTNATMSDMSPLTSGSQQSTSAHGVQPPVSVLHPKERLNQWLDENPSSPHIPEENMNDPLQRRTDDSDMYDPPLSGADEIEAELLPSAALLRRQCPAELMVPRYIRTKHDTTMEHLAEFIHLRVMEEVQSNQSDFDADPVPTVPRPQHFYVFSRNDGHHIRKIFLHETMLTAQSAMTRDDHLIIFFDTEPPQLREEKSSVLEDVVHAHFLSLPHV</sequence>
<reference evidence="12" key="1">
    <citation type="journal article" date="2014" name="Nat. Genet.">
        <title>Genome of the human hookworm Necator americanus.</title>
        <authorList>
            <person name="Tang Y.T."/>
            <person name="Gao X."/>
            <person name="Rosa B.A."/>
            <person name="Abubucker S."/>
            <person name="Hallsworth-Pepin K."/>
            <person name="Martin J."/>
            <person name="Tyagi R."/>
            <person name="Heizer E."/>
            <person name="Zhang X."/>
            <person name="Bhonagiri-Palsikar V."/>
            <person name="Minx P."/>
            <person name="Warren W.C."/>
            <person name="Wang Q."/>
            <person name="Zhan B."/>
            <person name="Hotez P.J."/>
            <person name="Sternberg P.W."/>
            <person name="Dougall A."/>
            <person name="Gaze S.T."/>
            <person name="Mulvenna J."/>
            <person name="Sotillo J."/>
            <person name="Ranganathan S."/>
            <person name="Rabelo E.M."/>
            <person name="Wilson R.K."/>
            <person name="Felgner P.L."/>
            <person name="Bethony J."/>
            <person name="Hawdon J.M."/>
            <person name="Gasser R.B."/>
            <person name="Loukas A."/>
            <person name="Mitreva M."/>
        </authorList>
    </citation>
    <scope>NUCLEOTIDE SEQUENCE [LARGE SCALE GENOMIC DNA]</scope>
</reference>
<feature type="compositionally biased region" description="Low complexity" evidence="9">
    <location>
        <begin position="200"/>
        <end position="215"/>
    </location>
</feature>
<keyword evidence="6 8" id="KW-0863">Zinc-finger</keyword>
<dbReference type="PANTHER" id="PTHR46076">
    <property type="entry name" value="E3 UBIQUITIN-PROTEIN LIGASE RING1 / RING 2 FAMILY MEMBER"/>
    <property type="match status" value="1"/>
</dbReference>
<dbReference type="GO" id="GO:0008270">
    <property type="term" value="F:zinc ion binding"/>
    <property type="evidence" value="ECO:0007669"/>
    <property type="project" value="UniProtKB-KW"/>
</dbReference>
<dbReference type="OrthoDB" id="337575at2759"/>
<dbReference type="EC" id="2.3.2.27" evidence="3"/>
<proteinExistence type="predicted"/>
<keyword evidence="5" id="KW-0479">Metal-binding</keyword>
<evidence type="ECO:0000256" key="7">
    <source>
        <dbReference type="ARBA" id="ARBA00022833"/>
    </source>
</evidence>
<feature type="region of interest" description="Disordered" evidence="9">
    <location>
        <begin position="415"/>
        <end position="437"/>
    </location>
</feature>
<evidence type="ECO:0000256" key="1">
    <source>
        <dbReference type="ARBA" id="ARBA00000900"/>
    </source>
</evidence>
<dbReference type="GO" id="GO:0031519">
    <property type="term" value="C:PcG protein complex"/>
    <property type="evidence" value="ECO:0007669"/>
    <property type="project" value="TreeGrafter"/>
</dbReference>
<accession>W2TRR7</accession>
<evidence type="ECO:0000256" key="3">
    <source>
        <dbReference type="ARBA" id="ARBA00012483"/>
    </source>
</evidence>
<organism evidence="11 12">
    <name type="scientific">Necator americanus</name>
    <name type="common">Human hookworm</name>
    <dbReference type="NCBI Taxonomy" id="51031"/>
    <lineage>
        <taxon>Eukaryota</taxon>
        <taxon>Metazoa</taxon>
        <taxon>Ecdysozoa</taxon>
        <taxon>Nematoda</taxon>
        <taxon>Chromadorea</taxon>
        <taxon>Rhabditida</taxon>
        <taxon>Rhabditina</taxon>
        <taxon>Rhabditomorpha</taxon>
        <taxon>Strongyloidea</taxon>
        <taxon>Ancylostomatidae</taxon>
        <taxon>Bunostominae</taxon>
        <taxon>Necator</taxon>
    </lineage>
</organism>
<dbReference type="PANTHER" id="PTHR46076:SF3">
    <property type="entry name" value="E3 UBIQUITIN-PROTEIN LIGASE RING1"/>
    <property type="match status" value="1"/>
</dbReference>
<evidence type="ECO:0000256" key="6">
    <source>
        <dbReference type="ARBA" id="ARBA00022771"/>
    </source>
</evidence>
<evidence type="ECO:0000256" key="2">
    <source>
        <dbReference type="ARBA" id="ARBA00004906"/>
    </source>
</evidence>
<dbReference type="EMBL" id="KI657952">
    <property type="protein sequence ID" value="ETN84359.1"/>
    <property type="molecule type" value="Genomic_DNA"/>
</dbReference>
<dbReference type="GO" id="GO:0061630">
    <property type="term" value="F:ubiquitin protein ligase activity"/>
    <property type="evidence" value="ECO:0007669"/>
    <property type="project" value="UniProtKB-EC"/>
</dbReference>
<evidence type="ECO:0000256" key="9">
    <source>
        <dbReference type="SAM" id="MobiDB-lite"/>
    </source>
</evidence>
<dbReference type="GO" id="GO:0016567">
    <property type="term" value="P:protein ubiquitination"/>
    <property type="evidence" value="ECO:0007669"/>
    <property type="project" value="UniProtKB-UniPathway"/>
</dbReference>
<keyword evidence="4" id="KW-0808">Transferase</keyword>
<evidence type="ECO:0000313" key="12">
    <source>
        <dbReference type="Proteomes" id="UP000053676"/>
    </source>
</evidence>
<feature type="region of interest" description="Disordered" evidence="9">
    <location>
        <begin position="195"/>
        <end position="239"/>
    </location>
</feature>
<evidence type="ECO:0000259" key="10">
    <source>
        <dbReference type="PROSITE" id="PS50089"/>
    </source>
</evidence>
<evidence type="ECO:0000256" key="8">
    <source>
        <dbReference type="PROSITE-ProRule" id="PRU00175"/>
    </source>
</evidence>
<dbReference type="GO" id="GO:0003682">
    <property type="term" value="F:chromatin binding"/>
    <property type="evidence" value="ECO:0007669"/>
    <property type="project" value="TreeGrafter"/>
</dbReference>
<gene>
    <name evidence="11" type="ORF">NECAME_01579</name>
</gene>
<evidence type="ECO:0000256" key="4">
    <source>
        <dbReference type="ARBA" id="ARBA00022679"/>
    </source>
</evidence>
<protein>
    <recommendedName>
        <fullName evidence="3">RING-type E3 ubiquitin transferase</fullName>
        <ecNumber evidence="3">2.3.2.27</ecNumber>
    </recommendedName>
</protein>
<dbReference type="GO" id="GO:0000151">
    <property type="term" value="C:ubiquitin ligase complex"/>
    <property type="evidence" value="ECO:0007669"/>
    <property type="project" value="InterPro"/>
</dbReference>
<keyword evidence="12" id="KW-1185">Reference proteome</keyword>
<dbReference type="InterPro" id="IPR013083">
    <property type="entry name" value="Znf_RING/FYVE/PHD"/>
</dbReference>
<comment type="pathway">
    <text evidence="2">Protein modification; protein ubiquitination.</text>
</comment>
<dbReference type="InterPro" id="IPR043540">
    <property type="entry name" value="RING1/RING2"/>
</dbReference>
<name>W2TRR7_NECAM</name>
<dbReference type="SUPFAM" id="SSF57850">
    <property type="entry name" value="RING/U-box"/>
    <property type="match status" value="1"/>
</dbReference>
<feature type="compositionally biased region" description="Low complexity" evidence="9">
    <location>
        <begin position="307"/>
        <end position="336"/>
    </location>
</feature>
<dbReference type="InterPro" id="IPR017907">
    <property type="entry name" value="Znf_RING_CS"/>
</dbReference>
<evidence type="ECO:0000256" key="5">
    <source>
        <dbReference type="ARBA" id="ARBA00022723"/>
    </source>
</evidence>
<evidence type="ECO:0000313" key="11">
    <source>
        <dbReference type="EMBL" id="ETN84359.1"/>
    </source>
</evidence>
<feature type="region of interest" description="Disordered" evidence="9">
    <location>
        <begin position="289"/>
        <end position="400"/>
    </location>
</feature>
<dbReference type="PROSITE" id="PS00518">
    <property type="entry name" value="ZF_RING_1"/>
    <property type="match status" value="1"/>
</dbReference>
<dbReference type="UniPathway" id="UPA00143"/>
<dbReference type="SMART" id="SM00184">
    <property type="entry name" value="RING"/>
    <property type="match status" value="1"/>
</dbReference>
<dbReference type="Pfam" id="PF13923">
    <property type="entry name" value="zf-C3HC4_2"/>
    <property type="match status" value="1"/>
</dbReference>
<dbReference type="Proteomes" id="UP000053676">
    <property type="component" value="Unassembled WGS sequence"/>
</dbReference>
<dbReference type="KEGG" id="nai:NECAME_01579"/>
<dbReference type="PROSITE" id="PS50089">
    <property type="entry name" value="ZF_RING_2"/>
    <property type="match status" value="1"/>
</dbReference>
<dbReference type="CDD" id="cd16531">
    <property type="entry name" value="RING-HC_RING1-like"/>
    <property type="match status" value="1"/>
</dbReference>
<dbReference type="OMA" id="INKIWPD"/>
<dbReference type="AlphaFoldDB" id="W2TRR7"/>
<feature type="domain" description="RING-type" evidence="10">
    <location>
        <begin position="50"/>
        <end position="90"/>
    </location>
</feature>
<keyword evidence="7" id="KW-0862">Zinc</keyword>
<feature type="compositionally biased region" description="Polar residues" evidence="9">
    <location>
        <begin position="364"/>
        <end position="397"/>
    </location>
</feature>
<dbReference type="STRING" id="51031.W2TRR7"/>